<dbReference type="InterPro" id="IPR036950">
    <property type="entry name" value="PBP_transglycosylase"/>
</dbReference>
<comment type="catalytic activity">
    <reaction evidence="16">
        <text>[GlcNAc-(1-&gt;4)-Mur2Ac(oyl-L-Ala-gamma-D-Glu-L-Lys-D-Ala-D-Ala)](n)-di-trans,octa-cis-undecaprenyl diphosphate + beta-D-GlcNAc-(1-&gt;4)-Mur2Ac(oyl-L-Ala-gamma-D-Glu-L-Lys-D-Ala-D-Ala)-di-trans,octa-cis-undecaprenyl diphosphate = [GlcNAc-(1-&gt;4)-Mur2Ac(oyl-L-Ala-gamma-D-Glu-L-Lys-D-Ala-D-Ala)](n+1)-di-trans,octa-cis-undecaprenyl diphosphate + di-trans,octa-cis-undecaprenyl diphosphate + H(+)</text>
        <dbReference type="Rhea" id="RHEA:23708"/>
        <dbReference type="Rhea" id="RHEA-COMP:9602"/>
        <dbReference type="Rhea" id="RHEA-COMP:9603"/>
        <dbReference type="ChEBI" id="CHEBI:15378"/>
        <dbReference type="ChEBI" id="CHEBI:58405"/>
        <dbReference type="ChEBI" id="CHEBI:60033"/>
        <dbReference type="ChEBI" id="CHEBI:78435"/>
        <dbReference type="EC" id="2.4.99.28"/>
    </reaction>
</comment>
<evidence type="ECO:0000256" key="11">
    <source>
        <dbReference type="ARBA" id="ARBA00022984"/>
    </source>
</evidence>
<proteinExistence type="inferred from homology"/>
<organism evidence="20 21">
    <name type="scientific">bacterium (Candidatus Gribaldobacteria) CG02_land_8_20_14_3_00_41_15</name>
    <dbReference type="NCBI Taxonomy" id="2014270"/>
    <lineage>
        <taxon>Bacteria</taxon>
        <taxon>Candidatus Gribaldobacteria</taxon>
    </lineage>
</organism>
<dbReference type="GO" id="GO:0008658">
    <property type="term" value="F:penicillin binding"/>
    <property type="evidence" value="ECO:0007669"/>
    <property type="project" value="InterPro"/>
</dbReference>
<dbReference type="AlphaFoldDB" id="A0A2M7DDB5"/>
<evidence type="ECO:0000313" key="21">
    <source>
        <dbReference type="Proteomes" id="UP000229030"/>
    </source>
</evidence>
<dbReference type="Gene3D" id="1.10.3810.10">
    <property type="entry name" value="Biosynthetic peptidoglycan transglycosylase-like"/>
    <property type="match status" value="1"/>
</dbReference>
<keyword evidence="17" id="KW-0812">Transmembrane</keyword>
<dbReference type="EMBL" id="PETV01000083">
    <property type="protein sequence ID" value="PIV46849.1"/>
    <property type="molecule type" value="Genomic_DNA"/>
</dbReference>
<dbReference type="GO" id="GO:0071555">
    <property type="term" value="P:cell wall organization"/>
    <property type="evidence" value="ECO:0007669"/>
    <property type="project" value="UniProtKB-KW"/>
</dbReference>
<keyword evidence="6" id="KW-0645">Protease</keyword>
<feature type="non-terminal residue" evidence="20">
    <location>
        <position position="628"/>
    </location>
</feature>
<dbReference type="Gene3D" id="3.40.710.10">
    <property type="entry name" value="DD-peptidase/beta-lactamase superfamily"/>
    <property type="match status" value="1"/>
</dbReference>
<keyword evidence="11" id="KW-0573">Peptidoglycan synthesis</keyword>
<comment type="similarity">
    <text evidence="3">In the N-terminal section; belongs to the glycosyltransferase 51 family.</text>
</comment>
<dbReference type="PANTHER" id="PTHR32282:SF11">
    <property type="entry name" value="PENICILLIN-BINDING PROTEIN 1B"/>
    <property type="match status" value="1"/>
</dbReference>
<dbReference type="GO" id="GO:0006508">
    <property type="term" value="P:proteolysis"/>
    <property type="evidence" value="ECO:0007669"/>
    <property type="project" value="UniProtKB-KW"/>
</dbReference>
<sequence>MPKQNKHKKIFQSRWRLLLPILRFFGLFLILSSVGTAILFLFLLKDMPRPEKFTESEIVQSTKIYDREGATLLYEIAGEEKRTLVPLSQISPLLGQAVVAAEDQSFYQHQGIDFKAIGRAVLTDLRIKKLAQGASTISQQLIRNYFLTANKTLKRKTREAALTIELERRYSKEQILEWYLNLVPFGSNIYGAEAASQTFFDKPASDLSLPQAATMAALVKSPSLLWPYGPNKDGLMARKDYVLNQMAKLGYITEEQAQAAKDEIISFSPIANIIKAPHFVMLVKDYLTQKYGQEFLNTAGLRVYTTLDMKMQTMAEKEITNYSKGLSQYKAHNAALVALNPKNGQVLTMVGSLDYFGQSSPANCASGLNCSFDPQVNAAISPRQPGSAFKPIVYATAFEMGYSPKTILQDSFTEFNPNCPADGSAKKDRYGLDCYHPHNYDGYFVGPISIRSALAQSRNVPAVKTLKLVGVSNALKKAQEMGITTLTDPSRYGLALVLGGGEVKLLELASAYGIFATKGIKTMPSFVLKIEDSEGNILEEAKINSLRVISSQTSREINSILSDNTARAPMFGANSSLYLADYADEVAVKTGTTQDNRDAWTMGYTPNIVVGVWIGNNNNASMTQSSVM</sequence>
<comment type="caution">
    <text evidence="20">The sequence shown here is derived from an EMBL/GenBank/DDBJ whole genome shotgun (WGS) entry which is preliminary data.</text>
</comment>
<feature type="transmembrane region" description="Helical" evidence="17">
    <location>
        <begin position="21"/>
        <end position="44"/>
    </location>
</feature>
<dbReference type="PANTHER" id="PTHR32282">
    <property type="entry name" value="BINDING PROTEIN TRANSPEPTIDASE, PUTATIVE-RELATED"/>
    <property type="match status" value="1"/>
</dbReference>
<dbReference type="SUPFAM" id="SSF53955">
    <property type="entry name" value="Lysozyme-like"/>
    <property type="match status" value="1"/>
</dbReference>
<dbReference type="GO" id="GO:0009252">
    <property type="term" value="P:peptidoglycan biosynthetic process"/>
    <property type="evidence" value="ECO:0007669"/>
    <property type="project" value="UniProtKB-KW"/>
</dbReference>
<keyword evidence="5" id="KW-0121">Carboxypeptidase</keyword>
<keyword evidence="17" id="KW-1133">Transmembrane helix</keyword>
<evidence type="ECO:0000256" key="5">
    <source>
        <dbReference type="ARBA" id="ARBA00022645"/>
    </source>
</evidence>
<feature type="domain" description="Glycosyl transferase family 51" evidence="19">
    <location>
        <begin position="73"/>
        <end position="246"/>
    </location>
</feature>
<keyword evidence="8" id="KW-0808">Transferase</keyword>
<evidence type="ECO:0000256" key="1">
    <source>
        <dbReference type="ARBA" id="ARBA00004236"/>
    </source>
</evidence>
<dbReference type="InterPro" id="IPR050396">
    <property type="entry name" value="Glycosyltr_51/Transpeptidase"/>
</dbReference>
<evidence type="ECO:0000256" key="13">
    <source>
        <dbReference type="ARBA" id="ARBA00023268"/>
    </source>
</evidence>
<keyword evidence="14" id="KW-0961">Cell wall biogenesis/degradation</keyword>
<comment type="subcellular location">
    <subcellularLocation>
        <location evidence="1">Cell membrane</location>
    </subcellularLocation>
</comment>
<keyword evidence="7" id="KW-0328">Glycosyltransferase</keyword>
<dbReference type="InterPro" id="IPR001460">
    <property type="entry name" value="PCN-bd_Tpept"/>
</dbReference>
<evidence type="ECO:0000256" key="3">
    <source>
        <dbReference type="ARBA" id="ARBA00007739"/>
    </source>
</evidence>
<dbReference type="InterPro" id="IPR012338">
    <property type="entry name" value="Beta-lactam/transpept-like"/>
</dbReference>
<evidence type="ECO:0000256" key="16">
    <source>
        <dbReference type="ARBA" id="ARBA00049902"/>
    </source>
</evidence>
<dbReference type="FunFam" id="1.10.3810.10:FF:000001">
    <property type="entry name" value="Penicillin-binding protein 1A"/>
    <property type="match status" value="1"/>
</dbReference>
<evidence type="ECO:0000259" key="18">
    <source>
        <dbReference type="Pfam" id="PF00905"/>
    </source>
</evidence>
<keyword evidence="12 17" id="KW-0472">Membrane</keyword>
<dbReference type="GO" id="GO:0008955">
    <property type="term" value="F:peptidoglycan glycosyltransferase activity"/>
    <property type="evidence" value="ECO:0007669"/>
    <property type="project" value="UniProtKB-EC"/>
</dbReference>
<name>A0A2M7DDB5_9BACT</name>
<dbReference type="GO" id="GO:0008360">
    <property type="term" value="P:regulation of cell shape"/>
    <property type="evidence" value="ECO:0007669"/>
    <property type="project" value="UniProtKB-KW"/>
</dbReference>
<evidence type="ECO:0000256" key="10">
    <source>
        <dbReference type="ARBA" id="ARBA00022960"/>
    </source>
</evidence>
<dbReference type="GO" id="GO:0009002">
    <property type="term" value="F:serine-type D-Ala-D-Ala carboxypeptidase activity"/>
    <property type="evidence" value="ECO:0007669"/>
    <property type="project" value="UniProtKB-EC"/>
</dbReference>
<dbReference type="Pfam" id="PF00905">
    <property type="entry name" value="Transpeptidase"/>
    <property type="match status" value="1"/>
</dbReference>
<comment type="similarity">
    <text evidence="2">In the C-terminal section; belongs to the transpeptidase family.</text>
</comment>
<evidence type="ECO:0000256" key="9">
    <source>
        <dbReference type="ARBA" id="ARBA00022801"/>
    </source>
</evidence>
<dbReference type="GO" id="GO:0005886">
    <property type="term" value="C:plasma membrane"/>
    <property type="evidence" value="ECO:0007669"/>
    <property type="project" value="UniProtKB-SubCell"/>
</dbReference>
<dbReference type="InterPro" id="IPR001264">
    <property type="entry name" value="Glyco_trans_51"/>
</dbReference>
<evidence type="ECO:0000256" key="12">
    <source>
        <dbReference type="ARBA" id="ARBA00023136"/>
    </source>
</evidence>
<keyword evidence="4" id="KW-1003">Cell membrane</keyword>
<evidence type="ECO:0000256" key="14">
    <source>
        <dbReference type="ARBA" id="ARBA00023316"/>
    </source>
</evidence>
<evidence type="ECO:0000256" key="4">
    <source>
        <dbReference type="ARBA" id="ARBA00022475"/>
    </source>
</evidence>
<evidence type="ECO:0000313" key="20">
    <source>
        <dbReference type="EMBL" id="PIV46849.1"/>
    </source>
</evidence>
<evidence type="ECO:0000256" key="2">
    <source>
        <dbReference type="ARBA" id="ARBA00007090"/>
    </source>
</evidence>
<feature type="domain" description="Penicillin-binding protein transpeptidase" evidence="18">
    <location>
        <begin position="335"/>
        <end position="618"/>
    </location>
</feature>
<dbReference type="SUPFAM" id="SSF56601">
    <property type="entry name" value="beta-lactamase/transpeptidase-like"/>
    <property type="match status" value="1"/>
</dbReference>
<evidence type="ECO:0000259" key="19">
    <source>
        <dbReference type="Pfam" id="PF00912"/>
    </source>
</evidence>
<evidence type="ECO:0000256" key="7">
    <source>
        <dbReference type="ARBA" id="ARBA00022676"/>
    </source>
</evidence>
<accession>A0A2M7DDB5</accession>
<keyword evidence="10" id="KW-0133">Cell shape</keyword>
<dbReference type="GO" id="GO:0030288">
    <property type="term" value="C:outer membrane-bounded periplasmic space"/>
    <property type="evidence" value="ECO:0007669"/>
    <property type="project" value="TreeGrafter"/>
</dbReference>
<reference evidence="21" key="1">
    <citation type="submission" date="2017-09" db="EMBL/GenBank/DDBJ databases">
        <title>Depth-based differentiation of microbial function through sediment-hosted aquifers and enrichment of novel symbionts in the deep terrestrial subsurface.</title>
        <authorList>
            <person name="Probst A.J."/>
            <person name="Ladd B."/>
            <person name="Jarett J.K."/>
            <person name="Geller-Mcgrath D.E."/>
            <person name="Sieber C.M.K."/>
            <person name="Emerson J.B."/>
            <person name="Anantharaman K."/>
            <person name="Thomas B.C."/>
            <person name="Malmstrom R."/>
            <person name="Stieglmeier M."/>
            <person name="Klingl A."/>
            <person name="Woyke T."/>
            <person name="Ryan C.M."/>
            <person name="Banfield J.F."/>
        </authorList>
    </citation>
    <scope>NUCLEOTIDE SEQUENCE [LARGE SCALE GENOMIC DNA]</scope>
</reference>
<dbReference type="InterPro" id="IPR023346">
    <property type="entry name" value="Lysozyme-like_dom_sf"/>
</dbReference>
<keyword evidence="9" id="KW-0378">Hydrolase</keyword>
<dbReference type="Proteomes" id="UP000229030">
    <property type="component" value="Unassembled WGS sequence"/>
</dbReference>
<protein>
    <submittedName>
        <fullName evidence="20">Penicillin-binding protein</fullName>
    </submittedName>
</protein>
<dbReference type="Pfam" id="PF00912">
    <property type="entry name" value="Transgly"/>
    <property type="match status" value="1"/>
</dbReference>
<evidence type="ECO:0000256" key="17">
    <source>
        <dbReference type="SAM" id="Phobius"/>
    </source>
</evidence>
<evidence type="ECO:0000256" key="15">
    <source>
        <dbReference type="ARBA" id="ARBA00034000"/>
    </source>
</evidence>
<evidence type="ECO:0000256" key="8">
    <source>
        <dbReference type="ARBA" id="ARBA00022679"/>
    </source>
</evidence>
<keyword evidence="13" id="KW-0511">Multifunctional enzyme</keyword>
<comment type="catalytic activity">
    <reaction evidence="15">
        <text>Preferential cleavage: (Ac)2-L-Lys-D-Ala-|-D-Ala. Also transpeptidation of peptidyl-alanyl moieties that are N-acyl substituents of D-alanine.</text>
        <dbReference type="EC" id="3.4.16.4"/>
    </reaction>
</comment>
<evidence type="ECO:0000256" key="6">
    <source>
        <dbReference type="ARBA" id="ARBA00022670"/>
    </source>
</evidence>
<gene>
    <name evidence="20" type="ORF">COS21_03130</name>
</gene>